<feature type="domain" description="3-keto-alpha-glucoside-1,2-lyase/3-keto-2-hydroxy-glucal hydratase" evidence="3">
    <location>
        <begin position="119"/>
        <end position="248"/>
    </location>
</feature>
<sequence length="266" mass="28996" precursor="true">MLLAAALLACPTLTSNVLAQDSGKTDSVANAAADQEGASQKDNQADDSKTDSKTDSAAADAAAKKKKDGWIELKDSWKPCEFGGDGEITVNDGTITLDYGSPITGVKWGGSFDGDKGLPRDNFEIELEAQRLDGFDFLCALTFPVAKSHASLVMGGWGGGVTGLSSIDGYDASDNQTTVFQSYENKKWYRARVHVDQNQIIVWVNDQKMFSHPRSGHDFDIRFEMQSCTPLGLANYECKSQIRNVRIRRLKPSEITKPESDDDNAN</sequence>
<feature type="chain" id="PRO_5022665096" description="3-keto-alpha-glucoside-1,2-lyase/3-keto-2-hydroxy-glucal hydratase domain-containing protein" evidence="2">
    <location>
        <begin position="20"/>
        <end position="266"/>
    </location>
</feature>
<dbReference type="Gene3D" id="2.60.120.560">
    <property type="entry name" value="Exo-inulinase, domain 1"/>
    <property type="match status" value="1"/>
</dbReference>
<evidence type="ECO:0000256" key="1">
    <source>
        <dbReference type="SAM" id="MobiDB-lite"/>
    </source>
</evidence>
<feature type="compositionally biased region" description="Basic and acidic residues" evidence="1">
    <location>
        <begin position="43"/>
        <end position="54"/>
    </location>
</feature>
<dbReference type="Proteomes" id="UP000320176">
    <property type="component" value="Unassembled WGS sequence"/>
</dbReference>
<evidence type="ECO:0000259" key="3">
    <source>
        <dbReference type="Pfam" id="PF06439"/>
    </source>
</evidence>
<organism evidence="4 5">
    <name type="scientific">Stieleria varia</name>
    <dbReference type="NCBI Taxonomy" id="2528005"/>
    <lineage>
        <taxon>Bacteria</taxon>
        <taxon>Pseudomonadati</taxon>
        <taxon>Planctomycetota</taxon>
        <taxon>Planctomycetia</taxon>
        <taxon>Pirellulales</taxon>
        <taxon>Pirellulaceae</taxon>
        <taxon>Stieleria</taxon>
    </lineage>
</organism>
<dbReference type="GO" id="GO:0016787">
    <property type="term" value="F:hydrolase activity"/>
    <property type="evidence" value="ECO:0007669"/>
    <property type="project" value="InterPro"/>
</dbReference>
<reference evidence="4 5" key="1">
    <citation type="submission" date="2019-02" db="EMBL/GenBank/DDBJ databases">
        <title>Deep-cultivation of Planctomycetes and their phenomic and genomic characterization uncovers novel biology.</title>
        <authorList>
            <person name="Wiegand S."/>
            <person name="Jogler M."/>
            <person name="Boedeker C."/>
            <person name="Pinto D."/>
            <person name="Vollmers J."/>
            <person name="Rivas-Marin E."/>
            <person name="Kohn T."/>
            <person name="Peeters S.H."/>
            <person name="Heuer A."/>
            <person name="Rast P."/>
            <person name="Oberbeckmann S."/>
            <person name="Bunk B."/>
            <person name="Jeske O."/>
            <person name="Meyerdierks A."/>
            <person name="Storesund J.E."/>
            <person name="Kallscheuer N."/>
            <person name="Luecker S."/>
            <person name="Lage O.M."/>
            <person name="Pohl T."/>
            <person name="Merkel B.J."/>
            <person name="Hornburger P."/>
            <person name="Mueller R.-W."/>
            <person name="Bruemmer F."/>
            <person name="Labrenz M."/>
            <person name="Spormann A.M."/>
            <person name="Op Den Camp H."/>
            <person name="Overmann J."/>
            <person name="Amann R."/>
            <person name="Jetten M.S.M."/>
            <person name="Mascher T."/>
            <person name="Medema M.H."/>
            <person name="Devos D.P."/>
            <person name="Kaster A.-K."/>
            <person name="Ovreas L."/>
            <person name="Rohde M."/>
            <person name="Galperin M.Y."/>
            <person name="Jogler C."/>
        </authorList>
    </citation>
    <scope>NUCLEOTIDE SEQUENCE [LARGE SCALE GENOMIC DNA]</scope>
    <source>
        <strain evidence="4 5">Pla52n</strain>
    </source>
</reference>
<keyword evidence="5" id="KW-1185">Reference proteome</keyword>
<evidence type="ECO:0000313" key="4">
    <source>
        <dbReference type="EMBL" id="TWU02288.1"/>
    </source>
</evidence>
<keyword evidence="2" id="KW-0732">Signal</keyword>
<evidence type="ECO:0000256" key="2">
    <source>
        <dbReference type="SAM" id="SignalP"/>
    </source>
</evidence>
<evidence type="ECO:0000313" key="5">
    <source>
        <dbReference type="Proteomes" id="UP000320176"/>
    </source>
</evidence>
<name>A0A5C6ART6_9BACT</name>
<feature type="region of interest" description="Disordered" evidence="1">
    <location>
        <begin position="21"/>
        <end position="55"/>
    </location>
</feature>
<proteinExistence type="predicted"/>
<accession>A0A5C6ART6</accession>
<protein>
    <recommendedName>
        <fullName evidence="3">3-keto-alpha-glucoside-1,2-lyase/3-keto-2-hydroxy-glucal hydratase domain-containing protein</fullName>
    </recommendedName>
</protein>
<feature type="signal peptide" evidence="2">
    <location>
        <begin position="1"/>
        <end position="19"/>
    </location>
</feature>
<gene>
    <name evidence="4" type="ORF">Pla52n_33380</name>
</gene>
<dbReference type="AlphaFoldDB" id="A0A5C6ART6"/>
<dbReference type="Pfam" id="PF06439">
    <property type="entry name" value="3keto-disac_hyd"/>
    <property type="match status" value="1"/>
</dbReference>
<comment type="caution">
    <text evidence="4">The sequence shown here is derived from an EMBL/GenBank/DDBJ whole genome shotgun (WGS) entry which is preliminary data.</text>
</comment>
<dbReference type="InterPro" id="IPR010496">
    <property type="entry name" value="AL/BT2_dom"/>
</dbReference>
<dbReference type="EMBL" id="SJPN01000004">
    <property type="protein sequence ID" value="TWU02288.1"/>
    <property type="molecule type" value="Genomic_DNA"/>
</dbReference>